<evidence type="ECO:0000256" key="1">
    <source>
        <dbReference type="SAM" id="Phobius"/>
    </source>
</evidence>
<dbReference type="Proteomes" id="UP000828574">
    <property type="component" value="Segment"/>
</dbReference>
<gene>
    <name evidence="2" type="ORF">bas27_0080</name>
</gene>
<proteinExistence type="predicted"/>
<evidence type="ECO:0000313" key="2">
    <source>
        <dbReference type="EMBL" id="QXV85150.1"/>
    </source>
</evidence>
<keyword evidence="3" id="KW-1185">Reference proteome</keyword>
<keyword evidence="1" id="KW-0812">Transmembrane</keyword>
<dbReference type="RefSeq" id="YP_011992246.1">
    <property type="nucleotide sequence ID" value="NC_105114.1"/>
</dbReference>
<reference evidence="3" key="1">
    <citation type="journal article" date="2021" name="PLoS Biol.">
        <title>Systematic exploration of Escherichia coli phage-host interactions with the BASEL phage collection.</title>
        <authorList>
            <person name="Maffei E."/>
            <person name="Shaidullina A."/>
            <person name="Burkolter M."/>
            <person name="Heyer Y."/>
            <person name="Estermann F."/>
            <person name="Druelle V."/>
            <person name="Sauer P."/>
            <person name="Willi L."/>
            <person name="Michaelis S."/>
            <person name="Hilbi H."/>
            <person name="Thaler D.S."/>
            <person name="Harms A."/>
        </authorList>
    </citation>
    <scope>NUCLEOTIDE SEQUENCE [LARGE SCALE GENOMIC DNA]</scope>
    <source>
        <strain evidence="3">Bas27</strain>
    </source>
</reference>
<accession>A0AAE7W1P6</accession>
<organism evidence="2 3">
    <name type="scientific">Escherichia phage TrudiGerster</name>
    <dbReference type="NCBI Taxonomy" id="2851991"/>
    <lineage>
        <taxon>Viruses</taxon>
        <taxon>Duplodnaviria</taxon>
        <taxon>Heunggongvirae</taxon>
        <taxon>Uroviricota</taxon>
        <taxon>Caudoviricetes</taxon>
        <taxon>Demerecviridae</taxon>
        <taxon>Markadamsvirinae</taxon>
        <taxon>Epseptimavirus</taxon>
        <taxon>Epseptimavirus trudigerster</taxon>
    </lineage>
</organism>
<name>A0AAE7W1P6_9CAUD</name>
<evidence type="ECO:0000313" key="3">
    <source>
        <dbReference type="Proteomes" id="UP000828574"/>
    </source>
</evidence>
<keyword evidence="1" id="KW-1133">Transmembrane helix</keyword>
<keyword evidence="1" id="KW-0472">Membrane</keyword>
<dbReference type="GeneID" id="300968858"/>
<feature type="transmembrane region" description="Helical" evidence="1">
    <location>
        <begin position="26"/>
        <end position="48"/>
    </location>
</feature>
<protein>
    <submittedName>
        <fullName evidence="2">Uncharacterized protein</fullName>
    </submittedName>
</protein>
<sequence length="54" mass="6002">MPGTSLIRNPSTTHRLYSMRSGWDSALSVIGSLFSLIYVTIISTFEAFSKSIFN</sequence>
<dbReference type="EMBL" id="MZ501108">
    <property type="protein sequence ID" value="QXV85150.1"/>
    <property type="molecule type" value="Genomic_DNA"/>
</dbReference>